<dbReference type="InterPro" id="IPR036388">
    <property type="entry name" value="WH-like_DNA-bd_sf"/>
</dbReference>
<evidence type="ECO:0000313" key="2">
    <source>
        <dbReference type="EMBL" id="BAO66510.1"/>
    </source>
</evidence>
<protein>
    <submittedName>
        <fullName evidence="2">Putative transcriptional regulator</fullName>
    </submittedName>
</protein>
<dbReference type="InterPro" id="IPR036390">
    <property type="entry name" value="WH_DNA-bd_sf"/>
</dbReference>
<name>X5IID9_9ACTN</name>
<feature type="compositionally biased region" description="Basic and acidic residues" evidence="1">
    <location>
        <begin position="110"/>
        <end position="123"/>
    </location>
</feature>
<dbReference type="AlphaFoldDB" id="X5IID9"/>
<feature type="region of interest" description="Disordered" evidence="1">
    <location>
        <begin position="1"/>
        <end position="31"/>
    </location>
</feature>
<accession>X5IID9</accession>
<sequence length="163" mass="17803">MPRRPGAAPDRRRCRGPRRPPLDVAARRGFPRAPPLRRLQDLLRDAAPQTLTACLALPAGQAILAKAPLREGGCRQGYRLTPEGHDFSPTLAFLIAWSARWFATEGRPDVTVSHRDCGRDSNRGGRATPATEHWPPRSAPPSSRCFDPHGVRALPPAQPFVGA</sequence>
<dbReference type="Gene3D" id="1.10.10.10">
    <property type="entry name" value="Winged helix-like DNA-binding domain superfamily/Winged helix DNA-binding domain"/>
    <property type="match status" value="1"/>
</dbReference>
<evidence type="ECO:0000256" key="1">
    <source>
        <dbReference type="SAM" id="MobiDB-lite"/>
    </source>
</evidence>
<dbReference type="EMBL" id="AB818354">
    <property type="protein sequence ID" value="BAO66510.1"/>
    <property type="molecule type" value="Genomic_DNA"/>
</dbReference>
<organism evidence="2">
    <name type="scientific">Streptomyces sp. MJ635-86F5</name>
    <dbReference type="NCBI Taxonomy" id="1321967"/>
    <lineage>
        <taxon>Bacteria</taxon>
        <taxon>Bacillati</taxon>
        <taxon>Actinomycetota</taxon>
        <taxon>Actinomycetes</taxon>
        <taxon>Kitasatosporales</taxon>
        <taxon>Streptomycetaceae</taxon>
        <taxon>Streptomyces</taxon>
    </lineage>
</organism>
<dbReference type="SUPFAM" id="SSF46785">
    <property type="entry name" value="Winged helix' DNA-binding domain"/>
    <property type="match status" value="1"/>
</dbReference>
<proteinExistence type="predicted"/>
<feature type="region of interest" description="Disordered" evidence="1">
    <location>
        <begin position="110"/>
        <end position="163"/>
    </location>
</feature>
<reference evidence="2" key="1">
    <citation type="journal article" date="2013" name="ChemBioChem">
        <title>A unique amino transfer mechanism for constructing the ?-amino fatty acid starter unit in the biosynthesis of the macrolactam antibiotic cremimycin.</title>
        <authorList>
            <person name="Amagai K."/>
            <person name="Takaku R."/>
            <person name="Kudo F."/>
            <person name="Eguchi T."/>
        </authorList>
    </citation>
    <scope>NUCLEOTIDE SEQUENCE</scope>
    <source>
        <strain evidence="2">MJ635-86F5</strain>
    </source>
</reference>